<organism evidence="1">
    <name type="scientific">Oryza sativa subsp. japonica</name>
    <name type="common">Rice</name>
    <dbReference type="NCBI Taxonomy" id="39947"/>
    <lineage>
        <taxon>Eukaryota</taxon>
        <taxon>Viridiplantae</taxon>
        <taxon>Streptophyta</taxon>
        <taxon>Embryophyta</taxon>
        <taxon>Tracheophyta</taxon>
        <taxon>Spermatophyta</taxon>
        <taxon>Magnoliopsida</taxon>
        <taxon>Liliopsida</taxon>
        <taxon>Poales</taxon>
        <taxon>Poaceae</taxon>
        <taxon>BOP clade</taxon>
        <taxon>Oryzoideae</taxon>
        <taxon>Oryzeae</taxon>
        <taxon>Oryzinae</taxon>
        <taxon>Oryza</taxon>
        <taxon>Oryza sativa</taxon>
    </lineage>
</organism>
<dbReference type="AlphaFoldDB" id="Q2QYP5"/>
<reference evidence="1" key="1">
    <citation type="journal article" date="2005" name="BMC Biol.">
        <title>The sequence of rice chromosomes 11 and 12, rich in disease resistance genes and recent gene duplications.</title>
        <authorList>
            <consortium name="The rice chromosomes 11 and 12 sequencing consortia"/>
        </authorList>
    </citation>
    <scope>NUCLEOTIDE SEQUENCE [LARGE SCALE GENOMIC DNA]</scope>
</reference>
<reference evidence="1" key="2">
    <citation type="submission" date="2005-04" db="EMBL/GenBank/DDBJ databases">
        <authorList>
            <person name="Buell C.R."/>
            <person name="Wing R.A."/>
            <person name="McCombie W.A."/>
            <person name="Ouyang S."/>
        </authorList>
    </citation>
    <scope>NUCLEOTIDE SEQUENCE</scope>
</reference>
<reference evidence="1" key="3">
    <citation type="submission" date="2006-01" db="EMBL/GenBank/DDBJ databases">
        <authorList>
            <person name="Buell R."/>
        </authorList>
    </citation>
    <scope>NUCLEOTIDE SEQUENCE</scope>
</reference>
<gene>
    <name evidence="1" type="ordered locus">LOC_Os12g01990</name>
</gene>
<name>Q2QYP5_ORYSJ</name>
<proteinExistence type="predicted"/>
<evidence type="ECO:0000313" key="1">
    <source>
        <dbReference type="EMBL" id="ABA96213.1"/>
    </source>
</evidence>
<sequence length="326" mass="35124">MAARAGSRPWWEAFTTNVKNQGSLVIDMLKQLVHREESESRDEEKLKEVILEMKEQSNKRFAGWFRSELAKECWREHLHGASIPFETFHVEPPAADFSSSSSSSAAADHRGGSVLPGDLEVMHAESTARLEAWGFEVLEKMRREQLVESVSGFQDYFDTAPSTGTNDDASSVDHCVGPILMALQSNLSSPHAASFLDADHRQAASSSSSRVAAATVDSYASTSFPDAHQRDPAATIAADHSEATASSSRIASASASASACHSDPAATIAADHSEATASSSRIASASACHSDPASASLDQHYVHRHRDVGFHWGPRCGTDRFDSHLT</sequence>
<protein>
    <submittedName>
        <fullName evidence="1">Uncharacterized protein</fullName>
    </submittedName>
</protein>
<accession>Q2QYP5</accession>
<dbReference type="EMBL" id="DP000011">
    <property type="protein sequence ID" value="ABA96213.1"/>
    <property type="molecule type" value="Genomic_DNA"/>
</dbReference>